<dbReference type="Proteomes" id="UP001501736">
    <property type="component" value="Unassembled WGS sequence"/>
</dbReference>
<feature type="region of interest" description="Disordered" evidence="1">
    <location>
        <begin position="1"/>
        <end position="23"/>
    </location>
</feature>
<feature type="compositionally biased region" description="Polar residues" evidence="1">
    <location>
        <begin position="1"/>
        <end position="16"/>
    </location>
</feature>
<protein>
    <submittedName>
        <fullName evidence="3">Uncharacterized protein</fullName>
    </submittedName>
</protein>
<feature type="transmembrane region" description="Helical" evidence="2">
    <location>
        <begin position="33"/>
        <end position="49"/>
    </location>
</feature>
<keyword evidence="2" id="KW-0812">Transmembrane</keyword>
<sequence length="148" mass="15767">MSTAPPNGSGPGSQESRPVETDPEVLRRWSRSTGWLVLALVLAYIGLQVPLPWRLITPIAGLAGVVGGIVLLVAAIRRRLPPMIRVSAVVGILCCGLFGLTGGAQAIFWEATATYDECRAEALTQRSSDQCVSDYEEDMLSTIPGMSP</sequence>
<keyword evidence="2" id="KW-1133">Transmembrane helix</keyword>
<evidence type="ECO:0000313" key="3">
    <source>
        <dbReference type="EMBL" id="GAA3278845.1"/>
    </source>
</evidence>
<dbReference type="EMBL" id="BAAAYG010000001">
    <property type="protein sequence ID" value="GAA3278845.1"/>
    <property type="molecule type" value="Genomic_DNA"/>
</dbReference>
<reference evidence="4" key="1">
    <citation type="journal article" date="2019" name="Int. J. Syst. Evol. Microbiol.">
        <title>The Global Catalogue of Microorganisms (GCM) 10K type strain sequencing project: providing services to taxonomists for standard genome sequencing and annotation.</title>
        <authorList>
            <consortium name="The Broad Institute Genomics Platform"/>
            <consortium name="The Broad Institute Genome Sequencing Center for Infectious Disease"/>
            <person name="Wu L."/>
            <person name="Ma J."/>
        </authorList>
    </citation>
    <scope>NUCLEOTIDE SEQUENCE [LARGE SCALE GENOMIC DNA]</scope>
    <source>
        <strain evidence="4">JCM 11483</strain>
    </source>
</reference>
<keyword evidence="4" id="KW-1185">Reference proteome</keyword>
<feature type="transmembrane region" description="Helical" evidence="2">
    <location>
        <begin position="88"/>
        <end position="109"/>
    </location>
</feature>
<keyword evidence="2" id="KW-0472">Membrane</keyword>
<organism evidence="3 4">
    <name type="scientific">Nesterenkonia halobia</name>
    <dbReference type="NCBI Taxonomy" id="37922"/>
    <lineage>
        <taxon>Bacteria</taxon>
        <taxon>Bacillati</taxon>
        <taxon>Actinomycetota</taxon>
        <taxon>Actinomycetes</taxon>
        <taxon>Micrococcales</taxon>
        <taxon>Micrococcaceae</taxon>
        <taxon>Nesterenkonia</taxon>
    </lineage>
</organism>
<evidence type="ECO:0000256" key="2">
    <source>
        <dbReference type="SAM" id="Phobius"/>
    </source>
</evidence>
<gene>
    <name evidence="3" type="ORF">GCM10020260_01370</name>
</gene>
<evidence type="ECO:0000256" key="1">
    <source>
        <dbReference type="SAM" id="MobiDB-lite"/>
    </source>
</evidence>
<accession>A0ABP6R9H6</accession>
<proteinExistence type="predicted"/>
<evidence type="ECO:0000313" key="4">
    <source>
        <dbReference type="Proteomes" id="UP001501736"/>
    </source>
</evidence>
<name>A0ABP6R9H6_9MICC</name>
<comment type="caution">
    <text evidence="3">The sequence shown here is derived from an EMBL/GenBank/DDBJ whole genome shotgun (WGS) entry which is preliminary data.</text>
</comment>
<feature type="transmembrane region" description="Helical" evidence="2">
    <location>
        <begin position="55"/>
        <end position="76"/>
    </location>
</feature>
<dbReference type="RefSeq" id="WP_344717261.1">
    <property type="nucleotide sequence ID" value="NZ_BAAAYG010000001.1"/>
</dbReference>